<organism evidence="1 2">
    <name type="scientific">Paenibacillus harenae</name>
    <dbReference type="NCBI Taxonomy" id="306543"/>
    <lineage>
        <taxon>Bacteria</taxon>
        <taxon>Bacillati</taxon>
        <taxon>Bacillota</taxon>
        <taxon>Bacilli</taxon>
        <taxon>Bacillales</taxon>
        <taxon>Paenibacillaceae</taxon>
        <taxon>Paenibacillus</taxon>
    </lineage>
</organism>
<protein>
    <submittedName>
        <fullName evidence="1">Uncharacterized protein</fullName>
    </submittedName>
</protein>
<dbReference type="Proteomes" id="UP001229346">
    <property type="component" value="Unassembled WGS sequence"/>
</dbReference>
<reference evidence="1 2" key="1">
    <citation type="submission" date="2023-07" db="EMBL/GenBank/DDBJ databases">
        <title>Sorghum-associated microbial communities from plants grown in Nebraska, USA.</title>
        <authorList>
            <person name="Schachtman D."/>
        </authorList>
    </citation>
    <scope>NUCLEOTIDE SEQUENCE [LARGE SCALE GENOMIC DNA]</scope>
    <source>
        <strain evidence="1 2">CC482</strain>
    </source>
</reference>
<accession>A0ABT9U943</accession>
<sequence>MCFADYHSMIKQAKNEANRVFIRAFFQNIRIYKYYLITCLYFSGMKRAVQPVDCVSRFTLSLQERHEHAYPKIF</sequence>
<dbReference type="EMBL" id="JAUSSU010000010">
    <property type="protein sequence ID" value="MDQ0115210.1"/>
    <property type="molecule type" value="Genomic_DNA"/>
</dbReference>
<gene>
    <name evidence="1" type="ORF">J2T15_004668</name>
</gene>
<comment type="caution">
    <text evidence="1">The sequence shown here is derived from an EMBL/GenBank/DDBJ whole genome shotgun (WGS) entry which is preliminary data.</text>
</comment>
<proteinExistence type="predicted"/>
<keyword evidence="2" id="KW-1185">Reference proteome</keyword>
<evidence type="ECO:0000313" key="1">
    <source>
        <dbReference type="EMBL" id="MDQ0115210.1"/>
    </source>
</evidence>
<name>A0ABT9U943_PAEHA</name>
<evidence type="ECO:0000313" key="2">
    <source>
        <dbReference type="Proteomes" id="UP001229346"/>
    </source>
</evidence>